<keyword evidence="1" id="KW-0560">Oxidoreductase</keyword>
<dbReference type="InterPro" id="IPR036291">
    <property type="entry name" value="NAD(P)-bd_dom_sf"/>
</dbReference>
<reference evidence="2 3" key="1">
    <citation type="journal article" date="2018" name="Sci. Rep.">
        <title>Genome sequence of the cauliflower mushroom Sparassis crispa (Hanabiratake) and its association with beneficial usage.</title>
        <authorList>
            <person name="Kiyama R."/>
            <person name="Furutani Y."/>
            <person name="Kawaguchi K."/>
            <person name="Nakanishi T."/>
        </authorList>
    </citation>
    <scope>NUCLEOTIDE SEQUENCE [LARGE SCALE GENOMIC DNA]</scope>
</reference>
<dbReference type="InParanoid" id="A0A401GIC7"/>
<dbReference type="EMBL" id="BFAD01000004">
    <property type="protein sequence ID" value="GBE81922.1"/>
    <property type="molecule type" value="Genomic_DNA"/>
</dbReference>
<comment type="caution">
    <text evidence="2">The sequence shown here is derived from an EMBL/GenBank/DDBJ whole genome shotgun (WGS) entry which is preliminary data.</text>
</comment>
<proteinExistence type="predicted"/>
<dbReference type="Gene3D" id="3.40.50.720">
    <property type="entry name" value="NAD(P)-binding Rossmann-like Domain"/>
    <property type="match status" value="1"/>
</dbReference>
<dbReference type="OrthoDB" id="542013at2759"/>
<dbReference type="AlphaFoldDB" id="A0A401GIC7"/>
<evidence type="ECO:0000313" key="3">
    <source>
        <dbReference type="Proteomes" id="UP000287166"/>
    </source>
</evidence>
<dbReference type="PANTHER" id="PTHR43157">
    <property type="entry name" value="PHOSPHATIDYLINOSITOL-GLYCAN BIOSYNTHESIS CLASS F PROTEIN-RELATED"/>
    <property type="match status" value="1"/>
</dbReference>
<evidence type="ECO:0000256" key="1">
    <source>
        <dbReference type="ARBA" id="ARBA00023002"/>
    </source>
</evidence>
<organism evidence="2 3">
    <name type="scientific">Sparassis crispa</name>
    <dbReference type="NCBI Taxonomy" id="139825"/>
    <lineage>
        <taxon>Eukaryota</taxon>
        <taxon>Fungi</taxon>
        <taxon>Dikarya</taxon>
        <taxon>Basidiomycota</taxon>
        <taxon>Agaricomycotina</taxon>
        <taxon>Agaricomycetes</taxon>
        <taxon>Polyporales</taxon>
        <taxon>Sparassidaceae</taxon>
        <taxon>Sparassis</taxon>
    </lineage>
</organism>
<dbReference type="SUPFAM" id="SSF51735">
    <property type="entry name" value="NAD(P)-binding Rossmann-fold domains"/>
    <property type="match status" value="1"/>
</dbReference>
<keyword evidence="3" id="KW-1185">Reference proteome</keyword>
<dbReference type="STRING" id="139825.A0A401GIC7"/>
<dbReference type="GO" id="GO:0016491">
    <property type="term" value="F:oxidoreductase activity"/>
    <property type="evidence" value="ECO:0007669"/>
    <property type="project" value="UniProtKB-KW"/>
</dbReference>
<dbReference type="Proteomes" id="UP000287166">
    <property type="component" value="Unassembled WGS sequence"/>
</dbReference>
<gene>
    <name evidence="2" type="ORF">SCP_0402960</name>
</gene>
<dbReference type="Pfam" id="PF00106">
    <property type="entry name" value="adh_short"/>
    <property type="match status" value="1"/>
</dbReference>
<dbReference type="PRINTS" id="PR00081">
    <property type="entry name" value="GDHRDH"/>
</dbReference>
<dbReference type="PANTHER" id="PTHR43157:SF31">
    <property type="entry name" value="PHOSPHATIDYLINOSITOL-GLYCAN BIOSYNTHESIS CLASS F PROTEIN"/>
    <property type="match status" value="1"/>
</dbReference>
<sequence>MKLSFFSVMRAQLKPKAPIVTTDLSGKTVVVTGANIGIGFEATKHIAEMNPGRLILVCRNEVKGNAAIAKIEEATGYKKSELWLLDLSRFSSVLEFVDKFEKDGGRLDILLANAGITGSKYETTSDGWESTLQVNDLATFLLCILLLPRLVHTAREFSTTPRLVVVASDIHYFASVDKAALDSPKVFETLNTPESYSSMNAVMNRYAVSKLFDVFFVRALNAHLPPSTPVLVTAVNPGLCATELGQKEPEGFIASCVRYVIFRTFAHTAEEGSRELVWACVGGQEREDDLRGAFVWHQQITEVSDYVLSPEGAALQERLWNELLEILGGVSPKVPAIVGEYLA</sequence>
<name>A0A401GIC7_9APHY</name>
<evidence type="ECO:0000313" key="2">
    <source>
        <dbReference type="EMBL" id="GBE81922.1"/>
    </source>
</evidence>
<dbReference type="GeneID" id="38778839"/>
<accession>A0A401GIC7</accession>
<dbReference type="InterPro" id="IPR002347">
    <property type="entry name" value="SDR_fam"/>
</dbReference>
<dbReference type="RefSeq" id="XP_027612835.1">
    <property type="nucleotide sequence ID" value="XM_027757034.1"/>
</dbReference>
<protein>
    <submittedName>
        <fullName evidence="2">Short chain dehydrogenase sol3</fullName>
    </submittedName>
</protein>